<dbReference type="InterPro" id="IPR002676">
    <property type="entry name" value="RimM_N"/>
</dbReference>
<dbReference type="PANTHER" id="PTHR33692">
    <property type="entry name" value="RIBOSOME MATURATION FACTOR RIMM"/>
    <property type="match status" value="1"/>
</dbReference>
<keyword evidence="3" id="KW-0698">rRNA processing</keyword>
<reference evidence="7 8" key="2">
    <citation type="submission" date="2023-06" db="EMBL/GenBank/DDBJ databases">
        <authorList>
            <person name="Zeman M."/>
            <person name="Kubasova T."/>
            <person name="Jahodarova E."/>
            <person name="Nykrynova M."/>
            <person name="Rychlik I."/>
        </authorList>
    </citation>
    <scope>NUCLEOTIDE SEQUENCE [LARGE SCALE GENOMIC DNA]</scope>
    <source>
        <strain evidence="7 8">154_Feed</strain>
    </source>
</reference>
<evidence type="ECO:0000256" key="3">
    <source>
        <dbReference type="ARBA" id="ARBA00022552"/>
    </source>
</evidence>
<keyword evidence="1" id="KW-0963">Cytoplasm</keyword>
<evidence type="ECO:0000313" key="7">
    <source>
        <dbReference type="EMBL" id="MDM8273981.1"/>
    </source>
</evidence>
<keyword evidence="2" id="KW-0690">Ribosome biogenesis</keyword>
<evidence type="ECO:0000259" key="5">
    <source>
        <dbReference type="Pfam" id="PF01782"/>
    </source>
</evidence>
<organism evidence="7 8">
    <name type="scientific">Enorma phocaeensis</name>
    <dbReference type="NCBI Taxonomy" id="1871019"/>
    <lineage>
        <taxon>Bacteria</taxon>
        <taxon>Bacillati</taxon>
        <taxon>Actinomycetota</taxon>
        <taxon>Coriobacteriia</taxon>
        <taxon>Coriobacteriales</taxon>
        <taxon>Coriobacteriaceae</taxon>
        <taxon>Enorma</taxon>
    </lineage>
</organism>
<protein>
    <submittedName>
        <fullName evidence="7">16S rRNA processing protein RimM</fullName>
    </submittedName>
</protein>
<evidence type="ECO:0000259" key="6">
    <source>
        <dbReference type="Pfam" id="PF05239"/>
    </source>
</evidence>
<dbReference type="InterPro" id="IPR027275">
    <property type="entry name" value="PRC-brl_dom"/>
</dbReference>
<dbReference type="PANTHER" id="PTHR33692:SF1">
    <property type="entry name" value="RIBOSOME MATURATION FACTOR RIMM"/>
    <property type="match status" value="1"/>
</dbReference>
<dbReference type="Pfam" id="PF01782">
    <property type="entry name" value="RimM"/>
    <property type="match status" value="1"/>
</dbReference>
<dbReference type="Pfam" id="PF05239">
    <property type="entry name" value="PRC"/>
    <property type="match status" value="1"/>
</dbReference>
<reference evidence="8" key="1">
    <citation type="submission" date="2023-06" db="EMBL/GenBank/DDBJ databases">
        <title>Identification and characterization of horizontal gene transfer across gut microbiota members of farm animals based on homology search.</title>
        <authorList>
            <person name="Zeman M."/>
            <person name="Kubasova T."/>
            <person name="Jahodarova E."/>
            <person name="Nykrynova M."/>
            <person name="Rychlik I."/>
        </authorList>
    </citation>
    <scope>NUCLEOTIDE SEQUENCE [LARGE SCALE GENOMIC DNA]</scope>
    <source>
        <strain evidence="8">154_Feed</strain>
    </source>
</reference>
<proteinExistence type="predicted"/>
<dbReference type="EMBL" id="JAUDDZ010000001">
    <property type="protein sequence ID" value="MDM8273981.1"/>
    <property type="molecule type" value="Genomic_DNA"/>
</dbReference>
<evidence type="ECO:0000256" key="4">
    <source>
        <dbReference type="ARBA" id="ARBA00023186"/>
    </source>
</evidence>
<dbReference type="InterPro" id="IPR011033">
    <property type="entry name" value="PRC_barrel-like_sf"/>
</dbReference>
<comment type="caution">
    <text evidence="7">The sequence shown here is derived from an EMBL/GenBank/DDBJ whole genome shotgun (WGS) entry which is preliminary data.</text>
</comment>
<dbReference type="Gene3D" id="2.40.30.60">
    <property type="entry name" value="RimM"/>
    <property type="match status" value="1"/>
</dbReference>
<name>A0ABT7V664_9ACTN</name>
<dbReference type="SUPFAM" id="SSF50346">
    <property type="entry name" value="PRC-barrel domain"/>
    <property type="match status" value="1"/>
</dbReference>
<dbReference type="Proteomes" id="UP001529421">
    <property type="component" value="Unassembled WGS sequence"/>
</dbReference>
<accession>A0ABT7V664</accession>
<evidence type="ECO:0000313" key="8">
    <source>
        <dbReference type="Proteomes" id="UP001529421"/>
    </source>
</evidence>
<keyword evidence="4" id="KW-0143">Chaperone</keyword>
<feature type="domain" description="RimM N-terminal" evidence="5">
    <location>
        <begin position="2"/>
        <end position="79"/>
    </location>
</feature>
<dbReference type="InterPro" id="IPR036976">
    <property type="entry name" value="RimM_N_sf"/>
</dbReference>
<sequence length="168" mass="18131">MVRTHGRRGEVVAEALRGLPFLVHPGMSVALTPPALKRDRFCDVLSVRDQAGQFVVEFSGIDSLTDAEGIVGCYMLAREGEIELGPLDASLDELRGREVVDDRFGSLGRIRDILETPANDVWVVDDGPFGEVLIPVIEDAVDSIPETGALRTHIMDGLISSDAFGSKA</sequence>
<dbReference type="Gene3D" id="2.30.30.240">
    <property type="entry name" value="PRC-barrel domain"/>
    <property type="match status" value="1"/>
</dbReference>
<evidence type="ECO:0000256" key="1">
    <source>
        <dbReference type="ARBA" id="ARBA00022490"/>
    </source>
</evidence>
<dbReference type="InterPro" id="IPR011961">
    <property type="entry name" value="RimM"/>
</dbReference>
<gene>
    <name evidence="7" type="ORF">QUW28_00490</name>
</gene>
<dbReference type="RefSeq" id="WP_289543698.1">
    <property type="nucleotide sequence ID" value="NZ_JAUDDZ010000001.1"/>
</dbReference>
<evidence type="ECO:0000256" key="2">
    <source>
        <dbReference type="ARBA" id="ARBA00022517"/>
    </source>
</evidence>
<keyword evidence="8" id="KW-1185">Reference proteome</keyword>
<feature type="domain" description="PRC-barrel" evidence="6">
    <location>
        <begin position="91"/>
        <end position="142"/>
    </location>
</feature>